<dbReference type="SUPFAM" id="SSF56112">
    <property type="entry name" value="Protein kinase-like (PK-like)"/>
    <property type="match status" value="1"/>
</dbReference>
<dbReference type="RefSeq" id="WP_126626281.1">
    <property type="nucleotide sequence ID" value="NZ_BIFT01000001.1"/>
</dbReference>
<keyword evidence="2" id="KW-1185">Reference proteome</keyword>
<accession>A0A402B2Z1</accession>
<dbReference type="Proteomes" id="UP000287171">
    <property type="component" value="Unassembled WGS sequence"/>
</dbReference>
<protein>
    <recommendedName>
        <fullName evidence="3">Aminoglycoside phosphotransferase domain-containing protein</fullName>
    </recommendedName>
</protein>
<dbReference type="EMBL" id="BIFT01000001">
    <property type="protein sequence ID" value="GCE25730.1"/>
    <property type="molecule type" value="Genomic_DNA"/>
</dbReference>
<comment type="caution">
    <text evidence="1">The sequence shown here is derived from an EMBL/GenBank/DDBJ whole genome shotgun (WGS) entry which is preliminary data.</text>
</comment>
<proteinExistence type="predicted"/>
<evidence type="ECO:0008006" key="3">
    <source>
        <dbReference type="Google" id="ProtNLM"/>
    </source>
</evidence>
<dbReference type="AlphaFoldDB" id="A0A402B2Z1"/>
<evidence type="ECO:0000313" key="1">
    <source>
        <dbReference type="EMBL" id="GCE25730.1"/>
    </source>
</evidence>
<name>A0A402B2Z1_9CHLR</name>
<gene>
    <name evidence="1" type="ORF">KDA_12140</name>
</gene>
<organism evidence="1 2">
    <name type="scientific">Dictyobacter alpinus</name>
    <dbReference type="NCBI Taxonomy" id="2014873"/>
    <lineage>
        <taxon>Bacteria</taxon>
        <taxon>Bacillati</taxon>
        <taxon>Chloroflexota</taxon>
        <taxon>Ktedonobacteria</taxon>
        <taxon>Ktedonobacterales</taxon>
        <taxon>Dictyobacteraceae</taxon>
        <taxon>Dictyobacter</taxon>
    </lineage>
</organism>
<reference evidence="2" key="1">
    <citation type="submission" date="2018-12" db="EMBL/GenBank/DDBJ databases">
        <title>Tengunoibacter tsumagoiensis gen. nov., sp. nov., Dictyobacter kobayashii sp. nov., D. alpinus sp. nov., and D. joshuensis sp. nov. and description of Dictyobacteraceae fam. nov. within the order Ktedonobacterales isolated from Tengu-no-mugimeshi.</title>
        <authorList>
            <person name="Wang C.M."/>
            <person name="Zheng Y."/>
            <person name="Sakai Y."/>
            <person name="Toyoda A."/>
            <person name="Minakuchi Y."/>
            <person name="Abe K."/>
            <person name="Yokota A."/>
            <person name="Yabe S."/>
        </authorList>
    </citation>
    <scope>NUCLEOTIDE SEQUENCE [LARGE SCALE GENOMIC DNA]</scope>
    <source>
        <strain evidence="2">Uno16</strain>
    </source>
</reference>
<dbReference type="OrthoDB" id="144109at2"/>
<evidence type="ECO:0000313" key="2">
    <source>
        <dbReference type="Proteomes" id="UP000287171"/>
    </source>
</evidence>
<sequence length="400" mass="44214">MAQDQTTQPLQAVETVAAAEKLLTQTYGTTIRLGAGEDLGGSQRSKVYRCPVIEGQDVLSSSVIIKQASQPDGTPLTDIHPLFLNEWASLQFVQALTPDEPLAPKFYAGDRNLGMFIMEDLGSGTELTHALLGNDPAQARLALLDYAGIHGHLHALSNGKQDTHKALRTALGSEDPSPYFNYQWLPQTMEKILTTLNVTPAVGLEHELAMLQTALTNPGPFLVFIQSDACPDNVLQTQTGMRMVDFEGGMYAHALLEGAYGRVPFPTCRCLYRIPEDITAEMEIRYRQELGRGCPAALDDALFNQGLTEACISWVLGFHSLVPLEIILPQDRFIMALTDRQRYLLFFENAARLTATHNYLPAIGATLHALAQKMRQLWPDTEEAPYYPAFQSLTQPLIQN</sequence>
<dbReference type="InterPro" id="IPR011009">
    <property type="entry name" value="Kinase-like_dom_sf"/>
</dbReference>